<feature type="domain" description="Ketoreductase" evidence="2">
    <location>
        <begin position="2"/>
        <end position="155"/>
    </location>
</feature>
<keyword evidence="3" id="KW-0560">Oxidoreductase</keyword>
<dbReference type="InterPro" id="IPR020904">
    <property type="entry name" value="Sc_DH/Rdtase_CS"/>
</dbReference>
<dbReference type="PROSITE" id="PS00061">
    <property type="entry name" value="ADH_SHORT"/>
    <property type="match status" value="1"/>
</dbReference>
<dbReference type="InterPro" id="IPR002347">
    <property type="entry name" value="SDR_fam"/>
</dbReference>
<comment type="caution">
    <text evidence="3">The sequence shown here is derived from an EMBL/GenBank/DDBJ whole genome shotgun (WGS) entry which is preliminary data.</text>
</comment>
<organism evidence="3 4">
    <name type="scientific">Luteolibacter algae</name>
    <dbReference type="NCBI Taxonomy" id="454151"/>
    <lineage>
        <taxon>Bacteria</taxon>
        <taxon>Pseudomonadati</taxon>
        <taxon>Verrucomicrobiota</taxon>
        <taxon>Verrucomicrobiia</taxon>
        <taxon>Verrucomicrobiales</taxon>
        <taxon>Verrucomicrobiaceae</taxon>
        <taxon>Luteolibacter</taxon>
    </lineage>
</organism>
<dbReference type="EC" id="1.1.1.-" evidence="3"/>
<dbReference type="PRINTS" id="PR00081">
    <property type="entry name" value="GDHRDH"/>
</dbReference>
<dbReference type="EMBL" id="JBHUIT010000002">
    <property type="protein sequence ID" value="MFD2255502.1"/>
    <property type="molecule type" value="Genomic_DNA"/>
</dbReference>
<dbReference type="InterPro" id="IPR057326">
    <property type="entry name" value="KR_dom"/>
</dbReference>
<dbReference type="GO" id="GO:0016491">
    <property type="term" value="F:oxidoreductase activity"/>
    <property type="evidence" value="ECO:0007669"/>
    <property type="project" value="UniProtKB-KW"/>
</dbReference>
<dbReference type="Gene3D" id="3.40.50.720">
    <property type="entry name" value="NAD(P)-binding Rossmann-like Domain"/>
    <property type="match status" value="1"/>
</dbReference>
<keyword evidence="4" id="KW-1185">Reference proteome</keyword>
<dbReference type="CDD" id="cd05233">
    <property type="entry name" value="SDR_c"/>
    <property type="match status" value="1"/>
</dbReference>
<dbReference type="Proteomes" id="UP001597375">
    <property type="component" value="Unassembled WGS sequence"/>
</dbReference>
<evidence type="ECO:0000256" key="1">
    <source>
        <dbReference type="ARBA" id="ARBA00006484"/>
    </source>
</evidence>
<proteinExistence type="inferred from homology"/>
<dbReference type="InterPro" id="IPR036291">
    <property type="entry name" value="NAD(P)-bd_dom_sf"/>
</dbReference>
<evidence type="ECO:0000313" key="4">
    <source>
        <dbReference type="Proteomes" id="UP001597375"/>
    </source>
</evidence>
<protein>
    <submittedName>
        <fullName evidence="3">SDR family NAD(P)-dependent oxidoreductase</fullName>
        <ecNumber evidence="3">1.1.1.-</ecNumber>
    </submittedName>
</protein>
<comment type="similarity">
    <text evidence="1">Belongs to the short-chain dehydrogenases/reductases (SDR) family.</text>
</comment>
<evidence type="ECO:0000259" key="2">
    <source>
        <dbReference type="SMART" id="SM00822"/>
    </source>
</evidence>
<gene>
    <name evidence="3" type="ORF">ACFSSA_02335</name>
</gene>
<dbReference type="RefSeq" id="WP_386818160.1">
    <property type="nucleotide sequence ID" value="NZ_JBHUIT010000002.1"/>
</dbReference>
<reference evidence="4" key="1">
    <citation type="journal article" date="2019" name="Int. J. Syst. Evol. Microbiol.">
        <title>The Global Catalogue of Microorganisms (GCM) 10K type strain sequencing project: providing services to taxonomists for standard genome sequencing and annotation.</title>
        <authorList>
            <consortium name="The Broad Institute Genomics Platform"/>
            <consortium name="The Broad Institute Genome Sequencing Center for Infectious Disease"/>
            <person name="Wu L."/>
            <person name="Ma J."/>
        </authorList>
    </citation>
    <scope>NUCLEOTIDE SEQUENCE [LARGE SCALE GENOMIC DNA]</scope>
    <source>
        <strain evidence="4">CGMCC 4.7106</strain>
    </source>
</reference>
<sequence length="213" mass="23210">MKRVIITGGTGGLGSAIAKCFKSENWEVIALGRQDLDLLDETALAAYFEKNPCDLLICAAGIIRDEPIKRMTEDHWDKVFSVNFRAATNCAIAALPGMVKRGIGHIIFISSYAAERPTVGQAAYATAKASLTGLTKDLAECYGSKGIRVNAISPGFLETPMTDAVLPRRKEIVRDLHFLGQFNTAEIAAKFIGFLHEHLPFTSGQVFHLDSRP</sequence>
<dbReference type="PANTHER" id="PTHR42760">
    <property type="entry name" value="SHORT-CHAIN DEHYDROGENASES/REDUCTASES FAMILY MEMBER"/>
    <property type="match status" value="1"/>
</dbReference>
<dbReference type="SMART" id="SM00822">
    <property type="entry name" value="PKS_KR"/>
    <property type="match status" value="1"/>
</dbReference>
<dbReference type="Pfam" id="PF13561">
    <property type="entry name" value="adh_short_C2"/>
    <property type="match status" value="1"/>
</dbReference>
<evidence type="ECO:0000313" key="3">
    <source>
        <dbReference type="EMBL" id="MFD2255502.1"/>
    </source>
</evidence>
<dbReference type="SUPFAM" id="SSF51735">
    <property type="entry name" value="NAD(P)-binding Rossmann-fold domains"/>
    <property type="match status" value="1"/>
</dbReference>
<name>A0ABW5D385_9BACT</name>
<accession>A0ABW5D385</accession>